<sequence>MRFSRTTWPLSAPSWSATLTPHAATTRGTSLQTTREIRVSARFCRSMSTSTRSGCKSWRRRSVAVSRWSSGSSR</sequence>
<accession>A0A147BTU0</accession>
<dbReference type="AlphaFoldDB" id="A0A147BTU0"/>
<protein>
    <submittedName>
        <fullName evidence="1">Putative caseinolytic peptidase b</fullName>
    </submittedName>
</protein>
<dbReference type="EMBL" id="GEGO01001247">
    <property type="protein sequence ID" value="JAR94157.1"/>
    <property type="molecule type" value="Transcribed_RNA"/>
</dbReference>
<name>A0A147BTU0_IXORI</name>
<proteinExistence type="predicted"/>
<evidence type="ECO:0000313" key="1">
    <source>
        <dbReference type="EMBL" id="JAR94157.1"/>
    </source>
</evidence>
<organism evidence="1">
    <name type="scientific">Ixodes ricinus</name>
    <name type="common">Common tick</name>
    <name type="synonym">Acarus ricinus</name>
    <dbReference type="NCBI Taxonomy" id="34613"/>
    <lineage>
        <taxon>Eukaryota</taxon>
        <taxon>Metazoa</taxon>
        <taxon>Ecdysozoa</taxon>
        <taxon>Arthropoda</taxon>
        <taxon>Chelicerata</taxon>
        <taxon>Arachnida</taxon>
        <taxon>Acari</taxon>
        <taxon>Parasitiformes</taxon>
        <taxon>Ixodida</taxon>
        <taxon>Ixodoidea</taxon>
        <taxon>Ixodidae</taxon>
        <taxon>Ixodinae</taxon>
        <taxon>Ixodes</taxon>
    </lineage>
</organism>
<reference evidence="1" key="1">
    <citation type="journal article" date="2018" name="PLoS Negl. Trop. Dis.">
        <title>Sialome diversity of ticks revealed by RNAseq of single tick salivary glands.</title>
        <authorList>
            <person name="Perner J."/>
            <person name="Kropackova S."/>
            <person name="Kopacek P."/>
            <person name="Ribeiro J.M."/>
        </authorList>
    </citation>
    <scope>NUCLEOTIDE SEQUENCE</scope>
    <source>
        <strain evidence="1">Siblings of single egg batch collected in Ceske Budejovice</strain>
        <tissue evidence="1">Salivary glands</tissue>
    </source>
</reference>